<dbReference type="EMBL" id="ANOF01000192">
    <property type="protein sequence ID" value="EMI23542.1"/>
    <property type="molecule type" value="Genomic_DNA"/>
</dbReference>
<dbReference type="Proteomes" id="UP000011996">
    <property type="component" value="Unassembled WGS sequence"/>
</dbReference>
<protein>
    <submittedName>
        <fullName evidence="2">Uncharacterized protein</fullName>
    </submittedName>
</protein>
<organism evidence="2 3">
    <name type="scientific">Rhodopirellula europaea SH398</name>
    <dbReference type="NCBI Taxonomy" id="1263868"/>
    <lineage>
        <taxon>Bacteria</taxon>
        <taxon>Pseudomonadati</taxon>
        <taxon>Planctomycetota</taxon>
        <taxon>Planctomycetia</taxon>
        <taxon>Pirellulales</taxon>
        <taxon>Pirellulaceae</taxon>
        <taxon>Rhodopirellula</taxon>
    </lineage>
</organism>
<dbReference type="PATRIC" id="fig|1263868.3.peg.6373"/>
<reference evidence="2 3" key="1">
    <citation type="journal article" date="2013" name="Mar. Genomics">
        <title>Expression of sulfatases in Rhodopirellula baltica and the diversity of sulfatases in the genus Rhodopirellula.</title>
        <authorList>
            <person name="Wegner C.E."/>
            <person name="Richter-Heitmann T."/>
            <person name="Klindworth A."/>
            <person name="Klockow C."/>
            <person name="Richter M."/>
            <person name="Achstetter T."/>
            <person name="Glockner F.O."/>
            <person name="Harder J."/>
        </authorList>
    </citation>
    <scope>NUCLEOTIDE SEQUENCE [LARGE SCALE GENOMIC DNA]</scope>
    <source>
        <strain evidence="2 3">SH398</strain>
    </source>
</reference>
<feature type="compositionally biased region" description="Low complexity" evidence="1">
    <location>
        <begin position="48"/>
        <end position="58"/>
    </location>
</feature>
<accession>M5S7A6</accession>
<sequence>MERSEASVFKPLQTADSPRLLESEFSSVQPVLPSSSPAAKSLYDAIESSENPEFSSPAFSPPPFDLQKYQRDPDAYLDLHVPGRMWQTAQPGEGVPVLVSKSKRRLTLRKGESVRLSVETKPNMPATFTSVDLGTFDNGLNTISVQADENGVATAAFTASGGVGNMIHVVAASPVATERVQFQVFVVSNDSIDTDGIE</sequence>
<evidence type="ECO:0000313" key="2">
    <source>
        <dbReference type="EMBL" id="EMI23542.1"/>
    </source>
</evidence>
<evidence type="ECO:0000256" key="1">
    <source>
        <dbReference type="SAM" id="MobiDB-lite"/>
    </source>
</evidence>
<evidence type="ECO:0000313" key="3">
    <source>
        <dbReference type="Proteomes" id="UP000011996"/>
    </source>
</evidence>
<proteinExistence type="predicted"/>
<dbReference type="AlphaFoldDB" id="M5S7A6"/>
<comment type="caution">
    <text evidence="2">The sequence shown here is derived from an EMBL/GenBank/DDBJ whole genome shotgun (WGS) entry which is preliminary data.</text>
</comment>
<name>M5S7A6_9BACT</name>
<feature type="region of interest" description="Disordered" evidence="1">
    <location>
        <begin position="43"/>
        <end position="64"/>
    </location>
</feature>
<gene>
    <name evidence="2" type="ORF">RESH_05874</name>
</gene>